<accession>A0A0Z8FBC8</accession>
<reference evidence="1 2" key="1">
    <citation type="submission" date="2016-02" db="EMBL/GenBank/DDBJ databases">
        <authorList>
            <consortium name="Pathogen Informatics"/>
        </authorList>
    </citation>
    <scope>NUCLEOTIDE SEQUENCE [LARGE SCALE GENOMIC DNA]</scope>
    <source>
        <strain evidence="1 2">LSS44</strain>
    </source>
</reference>
<dbReference type="AlphaFoldDB" id="A0A0Z8FBC8"/>
<sequence>MFTIFCLRSPCYITKNVNNTINLIVTCLTLDVLTTRIFRKIPNSRNNWCLVCYTSIQRLRQDFSCTVFHVRANCFDWFLGFFFRFSLISKVLVSWCYSCLCFCHCVSMNNWAVCDCSSQNNVCNDCRS</sequence>
<proteinExistence type="predicted"/>
<name>A0A0Z8FBC8_STRSU</name>
<evidence type="ECO:0000313" key="1">
    <source>
        <dbReference type="EMBL" id="CYU77229.1"/>
    </source>
</evidence>
<protein>
    <submittedName>
        <fullName evidence="1">Uncharacterized protein</fullName>
    </submittedName>
</protein>
<evidence type="ECO:0000313" key="2">
    <source>
        <dbReference type="Proteomes" id="UP000072083"/>
    </source>
</evidence>
<dbReference type="Proteomes" id="UP000072083">
    <property type="component" value="Unassembled WGS sequence"/>
</dbReference>
<organism evidence="1 2">
    <name type="scientific">Streptococcus suis</name>
    <dbReference type="NCBI Taxonomy" id="1307"/>
    <lineage>
        <taxon>Bacteria</taxon>
        <taxon>Bacillati</taxon>
        <taxon>Bacillota</taxon>
        <taxon>Bacilli</taxon>
        <taxon>Lactobacillales</taxon>
        <taxon>Streptococcaceae</taxon>
        <taxon>Streptococcus</taxon>
    </lineage>
</organism>
<dbReference type="EMBL" id="FIGZ01000005">
    <property type="protein sequence ID" value="CYU77229.1"/>
    <property type="molecule type" value="Genomic_DNA"/>
</dbReference>
<gene>
    <name evidence="1" type="ORF">ERS132406_00778</name>
</gene>